<dbReference type="SUPFAM" id="SSF53850">
    <property type="entry name" value="Periplasmic binding protein-like II"/>
    <property type="match status" value="1"/>
</dbReference>
<sequence length="450" mass="48682">MPMTRTTVALSAAVTALLGAQAQAQTWSLATAAAPYKGTTVSAIFLDRPGYKAAAQLIPQFEKETGIKIKFEVVPYESTNQRYVLDFTSGGGADLVLSDVVWIGQFADAGWMVPLDKFTKDPKLADPALNLKGFFPVLLNSFGTWNGKVYGLPFDNYSGLMYYNKCTLKAAGFSGPPKTWDELLKVYGPKLTGNGKYAFALQSRRGETQSADSFMRTLWLAGGSLIDAKTFQPNLSSAASQKGLKFRQDLMKYMPPGVVDQDHNEVVNAFNQGTVPMITEWSAFYPTITDPKQSKIGPGCLGVTTEPLGSAGLKPALGGFSLGVNSNSDAKKQAAAYLFIQWITSEKNAKAYVQAGGVSGRQAVYKDPAIRSKYLYVDPMVKSWSAGTAVPNFRPRFAEWPQISQIVAENGTKIMLGQLSTAVGAKVIDDQVKAILEKAGYYSGKKAKLQ</sequence>
<evidence type="ECO:0000313" key="6">
    <source>
        <dbReference type="Proteomes" id="UP000236379"/>
    </source>
</evidence>
<feature type="chain" id="PRO_5014363331" evidence="4">
    <location>
        <begin position="25"/>
        <end position="450"/>
    </location>
</feature>
<keyword evidence="3 4" id="KW-0732">Signal</keyword>
<comment type="caution">
    <text evidence="5">The sequence shown here is derived from an EMBL/GenBank/DDBJ whole genome shotgun (WGS) entry which is preliminary data.</text>
</comment>
<keyword evidence="2" id="KW-0813">Transport</keyword>
<evidence type="ECO:0000256" key="4">
    <source>
        <dbReference type="SAM" id="SignalP"/>
    </source>
</evidence>
<dbReference type="InterPro" id="IPR006059">
    <property type="entry name" value="SBP"/>
</dbReference>
<feature type="signal peptide" evidence="4">
    <location>
        <begin position="1"/>
        <end position="24"/>
    </location>
</feature>
<dbReference type="OrthoDB" id="9808332at2"/>
<evidence type="ECO:0000256" key="3">
    <source>
        <dbReference type="ARBA" id="ARBA00022729"/>
    </source>
</evidence>
<evidence type="ECO:0000313" key="5">
    <source>
        <dbReference type="EMBL" id="PNY79684.1"/>
    </source>
</evidence>
<organism evidence="5 6">
    <name type="scientific">Deinococcus koreensis</name>
    <dbReference type="NCBI Taxonomy" id="2054903"/>
    <lineage>
        <taxon>Bacteria</taxon>
        <taxon>Thermotogati</taxon>
        <taxon>Deinococcota</taxon>
        <taxon>Deinococci</taxon>
        <taxon>Deinococcales</taxon>
        <taxon>Deinococcaceae</taxon>
        <taxon>Deinococcus</taxon>
    </lineage>
</organism>
<evidence type="ECO:0000256" key="1">
    <source>
        <dbReference type="ARBA" id="ARBA00008520"/>
    </source>
</evidence>
<dbReference type="EMBL" id="PPPD01000002">
    <property type="protein sequence ID" value="PNY79684.1"/>
    <property type="molecule type" value="Genomic_DNA"/>
</dbReference>
<keyword evidence="6" id="KW-1185">Reference proteome</keyword>
<dbReference type="Proteomes" id="UP000236379">
    <property type="component" value="Unassembled WGS sequence"/>
</dbReference>
<dbReference type="PANTHER" id="PTHR43649:SF34">
    <property type="entry name" value="ABC TRANSPORTER PERIPLASMIC-BINDING PROTEIN YCJN-RELATED"/>
    <property type="match status" value="1"/>
</dbReference>
<proteinExistence type="inferred from homology"/>
<dbReference type="AlphaFoldDB" id="A0A2K3UT18"/>
<dbReference type="Pfam" id="PF01547">
    <property type="entry name" value="SBP_bac_1"/>
    <property type="match status" value="1"/>
</dbReference>
<dbReference type="InterPro" id="IPR050490">
    <property type="entry name" value="Bact_solute-bd_prot1"/>
</dbReference>
<dbReference type="PANTHER" id="PTHR43649">
    <property type="entry name" value="ARABINOSE-BINDING PROTEIN-RELATED"/>
    <property type="match status" value="1"/>
</dbReference>
<name>A0A2K3UT18_9DEIO</name>
<dbReference type="Gene3D" id="3.40.190.10">
    <property type="entry name" value="Periplasmic binding protein-like II"/>
    <property type="match status" value="2"/>
</dbReference>
<comment type="similarity">
    <text evidence="1">Belongs to the bacterial solute-binding protein 1 family.</text>
</comment>
<gene>
    <name evidence="5" type="ORF">CVO96_17120</name>
</gene>
<reference evidence="5 6" key="1">
    <citation type="submission" date="2018-01" db="EMBL/GenBank/DDBJ databases">
        <title>Deinococcus koreensis sp. nov., a radiation-resistant bacterium isolated from river water.</title>
        <authorList>
            <person name="Choi A."/>
        </authorList>
    </citation>
    <scope>NUCLEOTIDE SEQUENCE [LARGE SCALE GENOMIC DNA]</scope>
    <source>
        <strain evidence="5 6">SJW1-2</strain>
    </source>
</reference>
<accession>A0A2K3UT18</accession>
<protein>
    <submittedName>
        <fullName evidence="5">Sugar ABC transporter</fullName>
    </submittedName>
</protein>
<evidence type="ECO:0000256" key="2">
    <source>
        <dbReference type="ARBA" id="ARBA00022448"/>
    </source>
</evidence>
<dbReference type="CDD" id="cd13585">
    <property type="entry name" value="PBP2_TMBP_like"/>
    <property type="match status" value="1"/>
</dbReference>